<sequence length="160" mass="17792">MSKQYTESRFMMTIKDGVLRNKPVNGEFEVVNAHRIYSASEHKSGYARADRDGYVRVKMDGKPTYVHCNAADVSVKQVHVPVDVSAPVILENSEELEPAGKGTHWGVIIQADGKETRCNFVKDGDFFKEVVSGLFYHKDGDPLVSTKAGRKVKNGQFTAK</sequence>
<name>A0A249Y271_9CAUD</name>
<gene>
    <name evidence="1" type="ORF">2050H1_024</name>
</gene>
<accession>A0A249Y271</accession>
<reference evidence="1 2" key="1">
    <citation type="submission" date="2017-06" db="EMBL/GenBank/DDBJ databases">
        <authorList>
            <person name="Kim H.J."/>
            <person name="Triplett B.A."/>
        </authorList>
    </citation>
    <scope>NUCLEOTIDE SEQUENCE [LARGE SCALE GENOMIC DNA]</scope>
</reference>
<protein>
    <submittedName>
        <fullName evidence="1">Uncharacterized protein</fullName>
    </submittedName>
</protein>
<evidence type="ECO:0000313" key="2">
    <source>
        <dbReference type="Proteomes" id="UP000224362"/>
    </source>
</evidence>
<organism evidence="1 2">
    <name type="scientific">Serratia phage 2050H1</name>
    <dbReference type="NCBI Taxonomy" id="2024250"/>
    <lineage>
        <taxon>Viruses</taxon>
        <taxon>Duplodnaviria</taxon>
        <taxon>Heunggongvirae</taxon>
        <taxon>Uroviricota</taxon>
        <taxon>Caudoviricetes</taxon>
        <taxon>Pantevenvirales</taxon>
        <taxon>Ackermannviridae</taxon>
        <taxon>Miltonvirus</taxon>
        <taxon>Miltonvirus MAM1</taxon>
    </lineage>
</organism>
<evidence type="ECO:0000313" key="1">
    <source>
        <dbReference type="EMBL" id="ASZ78790.1"/>
    </source>
</evidence>
<proteinExistence type="predicted"/>
<dbReference type="Proteomes" id="UP000224362">
    <property type="component" value="Segment"/>
</dbReference>
<dbReference type="EMBL" id="MF285619">
    <property type="protein sequence ID" value="ASZ78790.1"/>
    <property type="molecule type" value="Genomic_DNA"/>
</dbReference>